<evidence type="ECO:0000313" key="2">
    <source>
        <dbReference type="Proteomes" id="UP001202289"/>
    </source>
</evidence>
<protein>
    <submittedName>
        <fullName evidence="1">S41 family peptidase</fullName>
    </submittedName>
</protein>
<sequence length="157" mass="17960">MNKPYRWWSESSPLNIGIFSYKATLGLDNGYYQDANMLWNSPYEAPNADAFAGDVIILVDRHTHSAAEDFTMLFKDNKRATIIGETTKGSTGQPFPYQHERGISFYIGTKKAYMPDGTKFEGVGISPDIYMELTREDLYNKYDRILEYAKGKVCLQR</sequence>
<name>A0ACC6ABP0_9BACI</name>
<organism evidence="1 2">
    <name type="scientific">Bacillus cytotoxicus</name>
    <dbReference type="NCBI Taxonomy" id="580165"/>
    <lineage>
        <taxon>Bacteria</taxon>
        <taxon>Bacillati</taxon>
        <taxon>Bacillota</taxon>
        <taxon>Bacilli</taxon>
        <taxon>Bacillales</taxon>
        <taxon>Bacillaceae</taxon>
        <taxon>Bacillus</taxon>
        <taxon>Bacillus cereus group</taxon>
    </lineage>
</organism>
<proteinExistence type="predicted"/>
<gene>
    <name evidence="1" type="ORF">M3215_21770</name>
</gene>
<reference evidence="1" key="1">
    <citation type="submission" date="2022-05" db="EMBL/GenBank/DDBJ databases">
        <title>Comparative Genomics of Spacecraft Associated Microbes.</title>
        <authorList>
            <person name="Tran M.T."/>
            <person name="Wright A."/>
            <person name="Seuylemezian A."/>
            <person name="Eisen J."/>
            <person name="Coil D."/>
        </authorList>
    </citation>
    <scope>NUCLEOTIDE SEQUENCE</scope>
    <source>
        <strain evidence="1">FAIRING 10M-2.2</strain>
    </source>
</reference>
<dbReference type="Proteomes" id="UP001202289">
    <property type="component" value="Unassembled WGS sequence"/>
</dbReference>
<keyword evidence="2" id="KW-1185">Reference proteome</keyword>
<evidence type="ECO:0000313" key="1">
    <source>
        <dbReference type="EMBL" id="MCM3738337.1"/>
    </source>
</evidence>
<accession>A0ACC6ABP0</accession>
<comment type="caution">
    <text evidence="1">The sequence shown here is derived from an EMBL/GenBank/DDBJ whole genome shotgun (WGS) entry which is preliminary data.</text>
</comment>
<dbReference type="EMBL" id="JAMBOP010000040">
    <property type="protein sequence ID" value="MCM3738337.1"/>
    <property type="molecule type" value="Genomic_DNA"/>
</dbReference>